<evidence type="ECO:0000313" key="8">
    <source>
        <dbReference type="Proteomes" id="UP000503840"/>
    </source>
</evidence>
<evidence type="ECO:0000313" key="7">
    <source>
        <dbReference type="EMBL" id="GFM32248.1"/>
    </source>
</evidence>
<proteinExistence type="predicted"/>
<evidence type="ECO:0000256" key="2">
    <source>
        <dbReference type="ARBA" id="ARBA00022692"/>
    </source>
</evidence>
<feature type="chain" id="PRO_5029860766" description="TonB family protein" evidence="6">
    <location>
        <begin position="23"/>
        <end position="151"/>
    </location>
</feature>
<comment type="subcellular location">
    <subcellularLocation>
        <location evidence="1">Membrane</location>
        <topology evidence="1">Single-pass membrane protein</topology>
    </subcellularLocation>
</comment>
<dbReference type="InterPro" id="IPR006260">
    <property type="entry name" value="TonB/TolA_C"/>
</dbReference>
<gene>
    <name evidence="7" type="ORF">DSM101010T_06130</name>
</gene>
<dbReference type="GO" id="GO:0016020">
    <property type="term" value="C:membrane"/>
    <property type="evidence" value="ECO:0007669"/>
    <property type="project" value="UniProtKB-SubCell"/>
</dbReference>
<feature type="signal peptide" evidence="6">
    <location>
        <begin position="1"/>
        <end position="22"/>
    </location>
</feature>
<evidence type="ECO:0000256" key="6">
    <source>
        <dbReference type="SAM" id="SignalP"/>
    </source>
</evidence>
<accession>A0A7J0BFD0</accession>
<evidence type="ECO:0000256" key="3">
    <source>
        <dbReference type="ARBA" id="ARBA00022989"/>
    </source>
</evidence>
<reference evidence="7 8" key="1">
    <citation type="submission" date="2020-05" db="EMBL/GenBank/DDBJ databases">
        <title>Draft genome sequence of Desulfovibrio sp. strain HN2T.</title>
        <authorList>
            <person name="Ueno A."/>
            <person name="Tamazawa S."/>
            <person name="Tamamura S."/>
            <person name="Murakami T."/>
            <person name="Kiyama T."/>
            <person name="Inomata H."/>
            <person name="Amano Y."/>
            <person name="Miyakawa K."/>
            <person name="Tamaki H."/>
            <person name="Naganuma T."/>
            <person name="Kaneko K."/>
        </authorList>
    </citation>
    <scope>NUCLEOTIDE SEQUENCE [LARGE SCALE GENOMIC DNA]</scope>
    <source>
        <strain evidence="7 8">HN2</strain>
    </source>
</reference>
<evidence type="ECO:0000256" key="1">
    <source>
        <dbReference type="ARBA" id="ARBA00004167"/>
    </source>
</evidence>
<evidence type="ECO:0000256" key="5">
    <source>
        <dbReference type="SAM" id="MobiDB-lite"/>
    </source>
</evidence>
<protein>
    <recommendedName>
        <fullName evidence="9">TonB family protein</fullName>
    </recommendedName>
</protein>
<dbReference type="AlphaFoldDB" id="A0A7J0BFD0"/>
<keyword evidence="3" id="KW-1133">Transmembrane helix</keyword>
<dbReference type="NCBIfam" id="TIGR01352">
    <property type="entry name" value="tonB_Cterm"/>
    <property type="match status" value="1"/>
</dbReference>
<feature type="region of interest" description="Disordered" evidence="5">
    <location>
        <begin position="34"/>
        <end position="53"/>
    </location>
</feature>
<name>A0A7J0BFD0_9BACT</name>
<dbReference type="Proteomes" id="UP000503840">
    <property type="component" value="Unassembled WGS sequence"/>
</dbReference>
<keyword evidence="6" id="KW-0732">Signal</keyword>
<dbReference type="SUPFAM" id="SSF74653">
    <property type="entry name" value="TolA/TonB C-terminal domain"/>
    <property type="match status" value="1"/>
</dbReference>
<comment type="caution">
    <text evidence="7">The sequence shown here is derived from an EMBL/GenBank/DDBJ whole genome shotgun (WGS) entry which is preliminary data.</text>
</comment>
<dbReference type="RefSeq" id="WP_174403965.1">
    <property type="nucleotide sequence ID" value="NZ_BLVO01000005.1"/>
</dbReference>
<evidence type="ECO:0008006" key="9">
    <source>
        <dbReference type="Google" id="ProtNLM"/>
    </source>
</evidence>
<keyword evidence="8" id="KW-1185">Reference proteome</keyword>
<dbReference type="Gene3D" id="3.30.1150.10">
    <property type="match status" value="1"/>
</dbReference>
<sequence>MFRATLLISCIAIALISLNACTFPAAKRHAEIQSDTQSKEAAPITTEHSAQQNENKIYDIPPEVELWGIVIQQRIKESWHFPRAAIKDQLSTRVRVIISPEGSILDAKIVASSGRADFDASTLRAVADTKVLPKPPSPDISEITINFNSHE</sequence>
<keyword evidence="4" id="KW-0472">Membrane</keyword>
<organism evidence="7 8">
    <name type="scientific">Desulfovibrio subterraneus</name>
    <dbReference type="NCBI Taxonomy" id="2718620"/>
    <lineage>
        <taxon>Bacteria</taxon>
        <taxon>Pseudomonadati</taxon>
        <taxon>Thermodesulfobacteriota</taxon>
        <taxon>Desulfovibrionia</taxon>
        <taxon>Desulfovibrionales</taxon>
        <taxon>Desulfovibrionaceae</taxon>
        <taxon>Desulfovibrio</taxon>
    </lineage>
</organism>
<dbReference type="Pfam" id="PF13103">
    <property type="entry name" value="TonB_2"/>
    <property type="match status" value="1"/>
</dbReference>
<keyword evidence="2" id="KW-0812">Transmembrane</keyword>
<evidence type="ECO:0000256" key="4">
    <source>
        <dbReference type="ARBA" id="ARBA00023136"/>
    </source>
</evidence>
<dbReference type="EMBL" id="BLVO01000005">
    <property type="protein sequence ID" value="GFM32248.1"/>
    <property type="molecule type" value="Genomic_DNA"/>
</dbReference>